<reference evidence="3" key="2">
    <citation type="submission" date="2022-01" db="EMBL/GenBank/DDBJ databases">
        <authorList>
            <person name="Yamashiro T."/>
            <person name="Shiraishi A."/>
            <person name="Satake H."/>
            <person name="Nakayama K."/>
        </authorList>
    </citation>
    <scope>NUCLEOTIDE SEQUENCE</scope>
</reference>
<dbReference type="CDD" id="cd09272">
    <property type="entry name" value="RNase_HI_RT_Ty1"/>
    <property type="match status" value="1"/>
</dbReference>
<keyword evidence="4" id="KW-1185">Reference proteome</keyword>
<accession>A0ABQ5IE38</accession>
<dbReference type="Gene3D" id="3.30.420.10">
    <property type="entry name" value="Ribonuclease H-like superfamily/Ribonuclease H"/>
    <property type="match status" value="1"/>
</dbReference>
<protein>
    <submittedName>
        <fullName evidence="3">Retrovirus-related pol polyprotein from transposon RE1</fullName>
    </submittedName>
</protein>
<evidence type="ECO:0000313" key="4">
    <source>
        <dbReference type="Proteomes" id="UP001151760"/>
    </source>
</evidence>
<feature type="compositionally biased region" description="Low complexity" evidence="1">
    <location>
        <begin position="180"/>
        <end position="200"/>
    </location>
</feature>
<comment type="caution">
    <text evidence="3">The sequence shown here is derived from an EMBL/GenBank/DDBJ whole genome shotgun (WGS) entry which is preliminary data.</text>
</comment>
<proteinExistence type="predicted"/>
<dbReference type="SUPFAM" id="SSF56672">
    <property type="entry name" value="DNA/RNA polymerases"/>
    <property type="match status" value="1"/>
</dbReference>
<dbReference type="PANTHER" id="PTHR11439">
    <property type="entry name" value="GAG-POL-RELATED RETROTRANSPOSON"/>
    <property type="match status" value="1"/>
</dbReference>
<dbReference type="InterPro" id="IPR013103">
    <property type="entry name" value="RVT_2"/>
</dbReference>
<dbReference type="PROSITE" id="PS50994">
    <property type="entry name" value="INTEGRASE"/>
    <property type="match status" value="1"/>
</dbReference>
<reference evidence="3" key="1">
    <citation type="journal article" date="2022" name="Int. J. Mol. Sci.">
        <title>Draft Genome of Tanacetum Coccineum: Genomic Comparison of Closely Related Tanacetum-Family Plants.</title>
        <authorList>
            <person name="Yamashiro T."/>
            <person name="Shiraishi A."/>
            <person name="Nakayama K."/>
            <person name="Satake H."/>
        </authorList>
    </citation>
    <scope>NUCLEOTIDE SEQUENCE</scope>
</reference>
<dbReference type="PANTHER" id="PTHR11439:SF450">
    <property type="entry name" value="REVERSE TRANSCRIPTASE TY1_COPIA-TYPE DOMAIN-CONTAINING PROTEIN"/>
    <property type="match status" value="1"/>
</dbReference>
<sequence length="752" mass="85277">MRGENIHDVYYLNSLYHLPQVNATSSTSPIEWHHTLGHPCFRTFNVICKDLGLNFKSLSSSTFHCQSCAINKCHKLPFGQNSFVVTKPLQLLYSNVWGPVQKSIDGYLYYVVFVDYYSKYVWLYPIKSKSDVAKSFPQFKVLVEKFFQTLILSLFTDNGETNTQSSNPLHIYSLTQTNSSPVTLSPTSTSPPSSVSSALPPQTPKPNIKYYNPHFVNNTTPRPIPPTLEPNTYLQASKDPLWRQAIDNEYNALLHNHTWELIPPTSRHLIGCKWIFRIKWHPNGSVDKYKARLVAKGFLQEYGKDYFDTFSPVTKPVTIRTVLSLALSRGWSLRQLDVNNAFLHGTLQEEVYMVQPPGYANPQYPNHICKLKRSLYGLKQASCAWYMALTSFLFDSGFKKSLADASLFIYNRDGTLWYFMVYVDDIILTGNTKSFLDQFVTKLASRFSIKDLGYPSHFLRVELIPTAQGLFLSQHRHILDLLTMHRMDGAKAVLTPLCSSETLKLDDGTPRVDPSPYRKLVGSLQYLAFTTPDISFAVNKLSQFMHDPSQTHWQALKRFLRCLKGTLYHGLFLNKKSPMEFTAFSDSDWGGVSTAGRSTTAYILYLGSKIISWKSAKQKSVSHSSTEAEYKALVNVTAELAWLENLLTELGLTLPAPPRLYCDNIGATYLCANSVYHYRMKHIALDYHFVHKKVAVGSLRVHHINSRDQVADALTKPLSRAPFLSLRSKIGVSDGSFILWGRITNICTECCS</sequence>
<organism evidence="3 4">
    <name type="scientific">Tanacetum coccineum</name>
    <dbReference type="NCBI Taxonomy" id="301880"/>
    <lineage>
        <taxon>Eukaryota</taxon>
        <taxon>Viridiplantae</taxon>
        <taxon>Streptophyta</taxon>
        <taxon>Embryophyta</taxon>
        <taxon>Tracheophyta</taxon>
        <taxon>Spermatophyta</taxon>
        <taxon>Magnoliopsida</taxon>
        <taxon>eudicotyledons</taxon>
        <taxon>Gunneridae</taxon>
        <taxon>Pentapetalae</taxon>
        <taxon>asterids</taxon>
        <taxon>campanulids</taxon>
        <taxon>Asterales</taxon>
        <taxon>Asteraceae</taxon>
        <taxon>Asteroideae</taxon>
        <taxon>Anthemideae</taxon>
        <taxon>Anthemidinae</taxon>
        <taxon>Tanacetum</taxon>
    </lineage>
</organism>
<dbReference type="Pfam" id="PF07727">
    <property type="entry name" value="RVT_2"/>
    <property type="match status" value="1"/>
</dbReference>
<gene>
    <name evidence="3" type="ORF">Tco_1093070</name>
</gene>
<dbReference type="EMBL" id="BQNB010020590">
    <property type="protein sequence ID" value="GJT97552.1"/>
    <property type="molecule type" value="Genomic_DNA"/>
</dbReference>
<evidence type="ECO:0000256" key="1">
    <source>
        <dbReference type="SAM" id="MobiDB-lite"/>
    </source>
</evidence>
<dbReference type="InterPro" id="IPR043502">
    <property type="entry name" value="DNA/RNA_pol_sf"/>
</dbReference>
<evidence type="ECO:0000313" key="3">
    <source>
        <dbReference type="EMBL" id="GJT97552.1"/>
    </source>
</evidence>
<dbReference type="InterPro" id="IPR036397">
    <property type="entry name" value="RNaseH_sf"/>
</dbReference>
<dbReference type="InterPro" id="IPR001584">
    <property type="entry name" value="Integrase_cat-core"/>
</dbReference>
<dbReference type="SUPFAM" id="SSF53098">
    <property type="entry name" value="Ribonuclease H-like"/>
    <property type="match status" value="1"/>
</dbReference>
<name>A0ABQ5IE38_9ASTR</name>
<dbReference type="Proteomes" id="UP001151760">
    <property type="component" value="Unassembled WGS sequence"/>
</dbReference>
<evidence type="ECO:0000259" key="2">
    <source>
        <dbReference type="PROSITE" id="PS50994"/>
    </source>
</evidence>
<dbReference type="InterPro" id="IPR012337">
    <property type="entry name" value="RNaseH-like_sf"/>
</dbReference>
<feature type="region of interest" description="Disordered" evidence="1">
    <location>
        <begin position="180"/>
        <end position="201"/>
    </location>
</feature>
<feature type="domain" description="Integrase catalytic" evidence="2">
    <location>
        <begin position="84"/>
        <end position="159"/>
    </location>
</feature>